<name>A0A192A6Q2_9RALS</name>
<sequence>MPNIARTLFRPLAYSITLALTFSAAQIAVAQTVPDTLQPAGAHRTIASLSATGVQIYVCKRDGDKPLAWAFKAPLADLYDASGKLVIKHAAGPSWEALDGSKITGKVMQQAANTAEAGAIPLLLLQATNVGGAGLLSTVHYVQRLQTHGGIPPAQPCTEEGQEGRSPYLAQYVFLD</sequence>
<evidence type="ECO:0000313" key="1">
    <source>
        <dbReference type="EMBL" id="ANJ76018.1"/>
    </source>
</evidence>
<accession>A0A192A6Q2</accession>
<dbReference type="InterPro" id="IPR021851">
    <property type="entry name" value="DUF3455"/>
</dbReference>
<dbReference type="AlphaFoldDB" id="A0A192A6Q2"/>
<dbReference type="STRING" id="190721.ACS15_5764"/>
<dbReference type="PANTHER" id="PTHR35567">
    <property type="entry name" value="MALATE DEHYDROGENASE (AFU_ORTHOLOGUE AFUA_2G13800)"/>
    <property type="match status" value="1"/>
</dbReference>
<dbReference type="PANTHER" id="PTHR35567:SF1">
    <property type="entry name" value="CONSERVED FUNGAL PROTEIN (AFU_ORTHOLOGUE AFUA_1G14230)"/>
    <property type="match status" value="1"/>
</dbReference>
<dbReference type="Proteomes" id="UP000078572">
    <property type="component" value="Chromosome 2"/>
</dbReference>
<gene>
    <name evidence="1" type="ORF">A9Y76_26555</name>
</gene>
<proteinExistence type="predicted"/>
<dbReference type="OrthoDB" id="193535at2"/>
<reference evidence="2" key="1">
    <citation type="submission" date="2016-06" db="EMBL/GenBank/DDBJ databases">
        <authorList>
            <person name="Xu Y."/>
            <person name="Nagy A."/>
            <person name="Yan X."/>
            <person name="Kim S.W."/>
            <person name="Haley B."/>
            <person name="Liu N.T."/>
            <person name="Nou X."/>
        </authorList>
    </citation>
    <scope>NUCLEOTIDE SEQUENCE [LARGE SCALE GENOMIC DNA]</scope>
    <source>
        <strain evidence="2">ATCC 49129</strain>
    </source>
</reference>
<protein>
    <submittedName>
        <fullName evidence="1">Uncharacterized protein</fullName>
    </submittedName>
</protein>
<dbReference type="Pfam" id="PF11937">
    <property type="entry name" value="DUF3455"/>
    <property type="match status" value="1"/>
</dbReference>
<dbReference type="GeneID" id="61529613"/>
<dbReference type="RefSeq" id="WP_064808949.1">
    <property type="nucleotide sequence ID" value="NZ_CP016023.1"/>
</dbReference>
<organism evidence="1 2">
    <name type="scientific">Ralstonia insidiosa</name>
    <dbReference type="NCBI Taxonomy" id="190721"/>
    <lineage>
        <taxon>Bacteria</taxon>
        <taxon>Pseudomonadati</taxon>
        <taxon>Pseudomonadota</taxon>
        <taxon>Betaproteobacteria</taxon>
        <taxon>Burkholderiales</taxon>
        <taxon>Burkholderiaceae</taxon>
        <taxon>Ralstonia</taxon>
    </lineage>
</organism>
<keyword evidence="2" id="KW-1185">Reference proteome</keyword>
<evidence type="ECO:0000313" key="2">
    <source>
        <dbReference type="Proteomes" id="UP000078572"/>
    </source>
</evidence>
<dbReference type="EMBL" id="CP016023">
    <property type="protein sequence ID" value="ANJ76018.1"/>
    <property type="molecule type" value="Genomic_DNA"/>
</dbReference>